<evidence type="ECO:0000256" key="6">
    <source>
        <dbReference type="ARBA" id="ARBA00022840"/>
    </source>
</evidence>
<evidence type="ECO:0000256" key="8">
    <source>
        <dbReference type="ARBA" id="ARBA00048679"/>
    </source>
</evidence>
<evidence type="ECO:0000256" key="5">
    <source>
        <dbReference type="ARBA" id="ARBA00022777"/>
    </source>
</evidence>
<evidence type="ECO:0000256" key="2">
    <source>
        <dbReference type="ARBA" id="ARBA00022527"/>
    </source>
</evidence>
<dbReference type="EMBL" id="MU865913">
    <property type="protein sequence ID" value="KAK4456117.1"/>
    <property type="molecule type" value="Genomic_DNA"/>
</dbReference>
<dbReference type="SUPFAM" id="SSF56112">
    <property type="entry name" value="Protein kinase-like (PK-like)"/>
    <property type="match status" value="1"/>
</dbReference>
<dbReference type="EC" id="2.7.11.1" evidence="1"/>
<sequence length="533" mass="60275">MSKTTVRKYGKSVKKSKAEELFAELPRSPVKRNEAPPKVRQLEASETDIIRDIADKLLTVALEDGTPTPEAEAVAVPSTRDAAPRPVQITPLHPPEKLEPPKIVTVQAVGETTDDDLRILTWDDVCQFGDRVEKIAEASYAEVYRISNERGTSIIKVIRLQSPIKPQTKTQQKSGLVDEEPHSESDLEGELKISEWLADIPGFVVYKERYVVKGRAPKALLETHQVFHRRMKRKDPDRLQFYPSPSRYLDDTKFLVVELGDAGTALEDFELRSADQLWDIFLHTAIALARAEDLVRFEHRDLHEGNLCIRQAKLPSPKTDDSLCQFGYSGLEITILDYGLSRAEDPDSDGSDPAPVAYDLEKDLSIFTSTHAPQCKVYREMRSFLLKGDRVHLPPADHHTPYEKGIDGPISWATHHPYTNVLWLAYIYQYLVAHFKGDRKDLGRFKRASKELLTHLDPDAPREVLSFPSACDVVRYAAEAGWITEQQLMDESSRLDDWDGSVAYNESIIIEAKIAETEDSRLRRSPRRVAAAV</sequence>
<comment type="catalytic activity">
    <reaction evidence="7">
        <text>L-threonyl-[protein] + ATP = O-phospho-L-threonyl-[protein] + ADP + H(+)</text>
        <dbReference type="Rhea" id="RHEA:46608"/>
        <dbReference type="Rhea" id="RHEA-COMP:11060"/>
        <dbReference type="Rhea" id="RHEA-COMP:11605"/>
        <dbReference type="ChEBI" id="CHEBI:15378"/>
        <dbReference type="ChEBI" id="CHEBI:30013"/>
        <dbReference type="ChEBI" id="CHEBI:30616"/>
        <dbReference type="ChEBI" id="CHEBI:61977"/>
        <dbReference type="ChEBI" id="CHEBI:456216"/>
        <dbReference type="EC" id="2.7.11.1"/>
    </reaction>
</comment>
<protein>
    <recommendedName>
        <fullName evidence="1">non-specific serine/threonine protein kinase</fullName>
        <ecNumber evidence="1">2.7.11.1</ecNumber>
    </recommendedName>
</protein>
<dbReference type="Pfam" id="PF12330">
    <property type="entry name" value="Haspin_kinase"/>
    <property type="match status" value="1"/>
</dbReference>
<evidence type="ECO:0000256" key="4">
    <source>
        <dbReference type="ARBA" id="ARBA00022741"/>
    </source>
</evidence>
<feature type="domain" description="Protein kinase" evidence="10">
    <location>
        <begin position="129"/>
        <end position="533"/>
    </location>
</feature>
<gene>
    <name evidence="11" type="ORF">QBC34DRAFT_10085</name>
</gene>
<reference evidence="11" key="2">
    <citation type="submission" date="2023-05" db="EMBL/GenBank/DDBJ databases">
        <authorList>
            <consortium name="Lawrence Berkeley National Laboratory"/>
            <person name="Steindorff A."/>
            <person name="Hensen N."/>
            <person name="Bonometti L."/>
            <person name="Westerberg I."/>
            <person name="Brannstrom I.O."/>
            <person name="Guillou S."/>
            <person name="Cros-Aarteil S."/>
            <person name="Calhoun S."/>
            <person name="Haridas S."/>
            <person name="Kuo A."/>
            <person name="Mondo S."/>
            <person name="Pangilinan J."/>
            <person name="Riley R."/>
            <person name="Labutti K."/>
            <person name="Andreopoulos B."/>
            <person name="Lipzen A."/>
            <person name="Chen C."/>
            <person name="Yanf M."/>
            <person name="Daum C."/>
            <person name="Ng V."/>
            <person name="Clum A."/>
            <person name="Ohm R."/>
            <person name="Martin F."/>
            <person name="Silar P."/>
            <person name="Natvig D."/>
            <person name="Lalanne C."/>
            <person name="Gautier V."/>
            <person name="Ament-Velasquez S.L."/>
            <person name="Kruys A."/>
            <person name="Hutchinson M.I."/>
            <person name="Powell A.J."/>
            <person name="Barry K."/>
            <person name="Miller A.N."/>
            <person name="Grigoriev I.V."/>
            <person name="Debuchy R."/>
            <person name="Gladieux P."/>
            <person name="Thoren M.H."/>
            <person name="Johannesson H."/>
        </authorList>
    </citation>
    <scope>NUCLEOTIDE SEQUENCE</scope>
    <source>
        <strain evidence="11">PSN243</strain>
    </source>
</reference>
<dbReference type="GO" id="GO:0005737">
    <property type="term" value="C:cytoplasm"/>
    <property type="evidence" value="ECO:0007669"/>
    <property type="project" value="TreeGrafter"/>
</dbReference>
<dbReference type="Proteomes" id="UP001321760">
    <property type="component" value="Unassembled WGS sequence"/>
</dbReference>
<name>A0AAV9H6T5_9PEZI</name>
<dbReference type="GO" id="GO:0005634">
    <property type="term" value="C:nucleus"/>
    <property type="evidence" value="ECO:0007669"/>
    <property type="project" value="TreeGrafter"/>
</dbReference>
<dbReference type="GO" id="GO:0005524">
    <property type="term" value="F:ATP binding"/>
    <property type="evidence" value="ECO:0007669"/>
    <property type="project" value="UniProtKB-KW"/>
</dbReference>
<evidence type="ECO:0000313" key="12">
    <source>
        <dbReference type="Proteomes" id="UP001321760"/>
    </source>
</evidence>
<evidence type="ECO:0000256" key="3">
    <source>
        <dbReference type="ARBA" id="ARBA00022679"/>
    </source>
</evidence>
<keyword evidence="4" id="KW-0547">Nucleotide-binding</keyword>
<dbReference type="Gene3D" id="3.30.200.20">
    <property type="entry name" value="Phosphorylase Kinase, domain 1"/>
    <property type="match status" value="1"/>
</dbReference>
<accession>A0AAV9H6T5</accession>
<keyword evidence="5 11" id="KW-0418">Kinase</keyword>
<dbReference type="GO" id="GO:0072354">
    <property type="term" value="F:histone H3T3 kinase activity"/>
    <property type="evidence" value="ECO:0007669"/>
    <property type="project" value="TreeGrafter"/>
</dbReference>
<reference evidence="11" key="1">
    <citation type="journal article" date="2023" name="Mol. Phylogenet. Evol.">
        <title>Genome-scale phylogeny and comparative genomics of the fungal order Sordariales.</title>
        <authorList>
            <person name="Hensen N."/>
            <person name="Bonometti L."/>
            <person name="Westerberg I."/>
            <person name="Brannstrom I.O."/>
            <person name="Guillou S."/>
            <person name="Cros-Aarteil S."/>
            <person name="Calhoun S."/>
            <person name="Haridas S."/>
            <person name="Kuo A."/>
            <person name="Mondo S."/>
            <person name="Pangilinan J."/>
            <person name="Riley R."/>
            <person name="LaButti K."/>
            <person name="Andreopoulos B."/>
            <person name="Lipzen A."/>
            <person name="Chen C."/>
            <person name="Yan M."/>
            <person name="Daum C."/>
            <person name="Ng V."/>
            <person name="Clum A."/>
            <person name="Steindorff A."/>
            <person name="Ohm R.A."/>
            <person name="Martin F."/>
            <person name="Silar P."/>
            <person name="Natvig D.O."/>
            <person name="Lalanne C."/>
            <person name="Gautier V."/>
            <person name="Ament-Velasquez S.L."/>
            <person name="Kruys A."/>
            <person name="Hutchinson M.I."/>
            <person name="Powell A.J."/>
            <person name="Barry K."/>
            <person name="Miller A.N."/>
            <person name="Grigoriev I.V."/>
            <person name="Debuchy R."/>
            <person name="Gladieux P."/>
            <person name="Hiltunen Thoren M."/>
            <person name="Johannesson H."/>
        </authorList>
    </citation>
    <scope>NUCLEOTIDE SEQUENCE</scope>
    <source>
        <strain evidence="11">PSN243</strain>
    </source>
</reference>
<dbReference type="SMART" id="SM01331">
    <property type="entry name" value="DUF3635"/>
    <property type="match status" value="1"/>
</dbReference>
<keyword evidence="2" id="KW-0723">Serine/threonine-protein kinase</keyword>
<dbReference type="PROSITE" id="PS50011">
    <property type="entry name" value="PROTEIN_KINASE_DOM"/>
    <property type="match status" value="1"/>
</dbReference>
<dbReference type="Gene3D" id="1.10.510.10">
    <property type="entry name" value="Transferase(Phosphotransferase) domain 1"/>
    <property type="match status" value="1"/>
</dbReference>
<dbReference type="InterPro" id="IPR011009">
    <property type="entry name" value="Kinase-like_dom_sf"/>
</dbReference>
<comment type="caution">
    <text evidence="11">The sequence shown here is derived from an EMBL/GenBank/DDBJ whole genome shotgun (WGS) entry which is preliminary data.</text>
</comment>
<evidence type="ECO:0000256" key="1">
    <source>
        <dbReference type="ARBA" id="ARBA00012513"/>
    </source>
</evidence>
<evidence type="ECO:0000313" key="11">
    <source>
        <dbReference type="EMBL" id="KAK4456117.1"/>
    </source>
</evidence>
<keyword evidence="3" id="KW-0808">Transferase</keyword>
<dbReference type="InterPro" id="IPR000719">
    <property type="entry name" value="Prot_kinase_dom"/>
</dbReference>
<evidence type="ECO:0000256" key="7">
    <source>
        <dbReference type="ARBA" id="ARBA00047899"/>
    </source>
</evidence>
<keyword evidence="12" id="KW-1185">Reference proteome</keyword>
<dbReference type="PANTHER" id="PTHR24419:SF18">
    <property type="entry name" value="SERINE_THREONINE-PROTEIN KINASE HASPIN"/>
    <property type="match status" value="1"/>
</dbReference>
<feature type="region of interest" description="Disordered" evidence="9">
    <location>
        <begin position="166"/>
        <end position="185"/>
    </location>
</feature>
<evidence type="ECO:0000256" key="9">
    <source>
        <dbReference type="SAM" id="MobiDB-lite"/>
    </source>
</evidence>
<dbReference type="AlphaFoldDB" id="A0AAV9H6T5"/>
<dbReference type="GO" id="GO:0000278">
    <property type="term" value="P:mitotic cell cycle"/>
    <property type="evidence" value="ECO:0007669"/>
    <property type="project" value="TreeGrafter"/>
</dbReference>
<dbReference type="PANTHER" id="PTHR24419">
    <property type="entry name" value="INTERLEUKIN-1 RECEPTOR-ASSOCIATED KINASE"/>
    <property type="match status" value="1"/>
</dbReference>
<proteinExistence type="predicted"/>
<dbReference type="GO" id="GO:0035556">
    <property type="term" value="P:intracellular signal transduction"/>
    <property type="evidence" value="ECO:0007669"/>
    <property type="project" value="TreeGrafter"/>
</dbReference>
<dbReference type="InterPro" id="IPR024604">
    <property type="entry name" value="GSG2_C"/>
</dbReference>
<evidence type="ECO:0000259" key="10">
    <source>
        <dbReference type="PROSITE" id="PS50011"/>
    </source>
</evidence>
<comment type="catalytic activity">
    <reaction evidence="8">
        <text>L-seryl-[protein] + ATP = O-phospho-L-seryl-[protein] + ADP + H(+)</text>
        <dbReference type="Rhea" id="RHEA:17989"/>
        <dbReference type="Rhea" id="RHEA-COMP:9863"/>
        <dbReference type="Rhea" id="RHEA-COMP:11604"/>
        <dbReference type="ChEBI" id="CHEBI:15378"/>
        <dbReference type="ChEBI" id="CHEBI:29999"/>
        <dbReference type="ChEBI" id="CHEBI:30616"/>
        <dbReference type="ChEBI" id="CHEBI:83421"/>
        <dbReference type="ChEBI" id="CHEBI:456216"/>
        <dbReference type="EC" id="2.7.11.1"/>
    </reaction>
</comment>
<keyword evidence="6" id="KW-0067">ATP-binding</keyword>
<organism evidence="11 12">
    <name type="scientific">Podospora aff. communis PSN243</name>
    <dbReference type="NCBI Taxonomy" id="3040156"/>
    <lineage>
        <taxon>Eukaryota</taxon>
        <taxon>Fungi</taxon>
        <taxon>Dikarya</taxon>
        <taxon>Ascomycota</taxon>
        <taxon>Pezizomycotina</taxon>
        <taxon>Sordariomycetes</taxon>
        <taxon>Sordariomycetidae</taxon>
        <taxon>Sordariales</taxon>
        <taxon>Podosporaceae</taxon>
        <taxon>Podospora</taxon>
    </lineage>
</organism>